<organism evidence="2 3">
    <name type="scientific">Trichomonas vaginalis (strain ATCC PRA-98 / G3)</name>
    <dbReference type="NCBI Taxonomy" id="412133"/>
    <lineage>
        <taxon>Eukaryota</taxon>
        <taxon>Metamonada</taxon>
        <taxon>Parabasalia</taxon>
        <taxon>Trichomonadida</taxon>
        <taxon>Trichomonadidae</taxon>
        <taxon>Trichomonas</taxon>
    </lineage>
</organism>
<reference evidence="2" key="1">
    <citation type="submission" date="2006-10" db="EMBL/GenBank/DDBJ databases">
        <authorList>
            <person name="Amadeo P."/>
            <person name="Zhao Q."/>
            <person name="Wortman J."/>
            <person name="Fraser-Liggett C."/>
            <person name="Carlton J."/>
        </authorList>
    </citation>
    <scope>NUCLEOTIDE SEQUENCE</scope>
    <source>
        <strain evidence="2">G3</strain>
    </source>
</reference>
<dbReference type="SMR" id="A2E4Y4"/>
<dbReference type="OrthoDB" id="10510484at2759"/>
<dbReference type="VEuPathDB" id="TrichDB:TVAG_161290"/>
<dbReference type="Proteomes" id="UP000001542">
    <property type="component" value="Unassembled WGS sequence"/>
</dbReference>
<name>A2E4Y4_TRIV3</name>
<dbReference type="VEuPathDB" id="TrichDB:TVAGG3_0228610"/>
<dbReference type="AlphaFoldDB" id="A2E4Y4"/>
<proteinExistence type="predicted"/>
<dbReference type="EMBL" id="DS113304">
    <property type="protein sequence ID" value="EAY12323.1"/>
    <property type="molecule type" value="Genomic_DNA"/>
</dbReference>
<evidence type="ECO:0000313" key="2">
    <source>
        <dbReference type="EMBL" id="EAY12323.1"/>
    </source>
</evidence>
<keyword evidence="3" id="KW-1185">Reference proteome</keyword>
<sequence length="73" mass="8397">MGCDPITLFKNYRMATGVYLFSKKERLAWDLIFLILIFIFFIGLIQLMIGTYNSFARVFFGAVTTSTQNSVQN</sequence>
<dbReference type="RefSeq" id="XP_001324546.1">
    <property type="nucleotide sequence ID" value="XM_001324511.1"/>
</dbReference>
<evidence type="ECO:0000256" key="1">
    <source>
        <dbReference type="SAM" id="Phobius"/>
    </source>
</evidence>
<reference evidence="2" key="2">
    <citation type="journal article" date="2007" name="Science">
        <title>Draft genome sequence of the sexually transmitted pathogen Trichomonas vaginalis.</title>
        <authorList>
            <person name="Carlton J.M."/>
            <person name="Hirt R.P."/>
            <person name="Silva J.C."/>
            <person name="Delcher A.L."/>
            <person name="Schatz M."/>
            <person name="Zhao Q."/>
            <person name="Wortman J.R."/>
            <person name="Bidwell S.L."/>
            <person name="Alsmark U.C.M."/>
            <person name="Besteiro S."/>
            <person name="Sicheritz-Ponten T."/>
            <person name="Noel C.J."/>
            <person name="Dacks J.B."/>
            <person name="Foster P.G."/>
            <person name="Simillion C."/>
            <person name="Van de Peer Y."/>
            <person name="Miranda-Saavedra D."/>
            <person name="Barton G.J."/>
            <person name="Westrop G.D."/>
            <person name="Mueller S."/>
            <person name="Dessi D."/>
            <person name="Fiori P.L."/>
            <person name="Ren Q."/>
            <person name="Paulsen I."/>
            <person name="Zhang H."/>
            <person name="Bastida-Corcuera F.D."/>
            <person name="Simoes-Barbosa A."/>
            <person name="Brown M.T."/>
            <person name="Hayes R.D."/>
            <person name="Mukherjee M."/>
            <person name="Okumura C.Y."/>
            <person name="Schneider R."/>
            <person name="Smith A.J."/>
            <person name="Vanacova S."/>
            <person name="Villalvazo M."/>
            <person name="Haas B.J."/>
            <person name="Pertea M."/>
            <person name="Feldblyum T.V."/>
            <person name="Utterback T.R."/>
            <person name="Shu C.L."/>
            <person name="Osoegawa K."/>
            <person name="de Jong P.J."/>
            <person name="Hrdy I."/>
            <person name="Horvathova L."/>
            <person name="Zubacova Z."/>
            <person name="Dolezal P."/>
            <person name="Malik S.B."/>
            <person name="Logsdon J.M. Jr."/>
            <person name="Henze K."/>
            <person name="Gupta A."/>
            <person name="Wang C.C."/>
            <person name="Dunne R.L."/>
            <person name="Upcroft J.A."/>
            <person name="Upcroft P."/>
            <person name="White O."/>
            <person name="Salzberg S.L."/>
            <person name="Tang P."/>
            <person name="Chiu C.-H."/>
            <person name="Lee Y.-S."/>
            <person name="Embley T.M."/>
            <person name="Coombs G.H."/>
            <person name="Mottram J.C."/>
            <person name="Tachezy J."/>
            <person name="Fraser-Liggett C.M."/>
            <person name="Johnson P.J."/>
        </authorList>
    </citation>
    <scope>NUCLEOTIDE SEQUENCE [LARGE SCALE GENOMIC DNA]</scope>
    <source>
        <strain evidence="2">G3</strain>
    </source>
</reference>
<protein>
    <submittedName>
        <fullName evidence="2">Uncharacterized protein</fullName>
    </submittedName>
</protein>
<keyword evidence="1" id="KW-0812">Transmembrane</keyword>
<feature type="transmembrane region" description="Helical" evidence="1">
    <location>
        <begin position="27"/>
        <end position="49"/>
    </location>
</feature>
<keyword evidence="1" id="KW-0472">Membrane</keyword>
<gene>
    <name evidence="2" type="ORF">TVAG_161290</name>
</gene>
<dbReference type="KEGG" id="tva:4770285"/>
<evidence type="ECO:0000313" key="3">
    <source>
        <dbReference type="Proteomes" id="UP000001542"/>
    </source>
</evidence>
<dbReference type="InParanoid" id="A2E4Y4"/>
<accession>A2E4Y4</accession>
<keyword evidence="1" id="KW-1133">Transmembrane helix</keyword>